<protein>
    <submittedName>
        <fullName evidence="1">Uncharacterized protein</fullName>
    </submittedName>
</protein>
<keyword evidence="2" id="KW-1185">Reference proteome</keyword>
<dbReference type="AlphaFoldDB" id="A0AAP0KNF0"/>
<organism evidence="1 2">
    <name type="scientific">Stephania japonica</name>
    <dbReference type="NCBI Taxonomy" id="461633"/>
    <lineage>
        <taxon>Eukaryota</taxon>
        <taxon>Viridiplantae</taxon>
        <taxon>Streptophyta</taxon>
        <taxon>Embryophyta</taxon>
        <taxon>Tracheophyta</taxon>
        <taxon>Spermatophyta</taxon>
        <taxon>Magnoliopsida</taxon>
        <taxon>Ranunculales</taxon>
        <taxon>Menispermaceae</taxon>
        <taxon>Menispermoideae</taxon>
        <taxon>Cissampelideae</taxon>
        <taxon>Stephania</taxon>
    </lineage>
</organism>
<name>A0AAP0KNF0_9MAGN</name>
<dbReference type="Proteomes" id="UP001417504">
    <property type="component" value="Unassembled WGS sequence"/>
</dbReference>
<gene>
    <name evidence="1" type="ORF">Sjap_001905</name>
</gene>
<sequence length="363" mass="40402">MPGWSPTSGIESTVRLGQGMSIGGRICTSSCTFPRDGSDDGLCGVPILDGFRSKLKTFTLFIPSTGNFSRGLSFDLCRDPGYSILSLALFPWFNNIGFPDLVVKLRSLPDAVVDVVGEEATIILTYLETGTLPPLVQPNALDSLIPTIRGMMDSRLTFQFFQDERIRVLNGVSKFMEDVCSRAFTDILQRLVVIREREAATTSVGHQHFTMPTNFGVRSPMPPMAPVVPPRYIVVQDPMVTPQMGVATPMPMSESLATQQERAMFMTFSRGYPVSEAEVREYFTRNYGDCIESFHMEEVEATQQALYARVVYYTPAMVTAILAGRESVRFVINGKHVRVRRWVSQNRASESLEEGLSRSADFS</sequence>
<dbReference type="EMBL" id="JBBNAE010000001">
    <property type="protein sequence ID" value="KAK9154425.1"/>
    <property type="molecule type" value="Genomic_DNA"/>
</dbReference>
<evidence type="ECO:0000313" key="2">
    <source>
        <dbReference type="Proteomes" id="UP001417504"/>
    </source>
</evidence>
<dbReference type="PANTHER" id="PTHR33527">
    <property type="entry name" value="OS07G0274300 PROTEIN"/>
    <property type="match status" value="1"/>
</dbReference>
<proteinExistence type="predicted"/>
<evidence type="ECO:0000313" key="1">
    <source>
        <dbReference type="EMBL" id="KAK9154425.1"/>
    </source>
</evidence>
<reference evidence="1 2" key="1">
    <citation type="submission" date="2024-01" db="EMBL/GenBank/DDBJ databases">
        <title>Genome assemblies of Stephania.</title>
        <authorList>
            <person name="Yang L."/>
        </authorList>
    </citation>
    <scope>NUCLEOTIDE SEQUENCE [LARGE SCALE GENOMIC DNA]</scope>
    <source>
        <strain evidence="1">QJT</strain>
        <tissue evidence="1">Leaf</tissue>
    </source>
</reference>
<dbReference type="PANTHER" id="PTHR33527:SF14">
    <property type="entry name" value="OS07G0274300 PROTEIN"/>
    <property type="match status" value="1"/>
</dbReference>
<comment type="caution">
    <text evidence="1">The sequence shown here is derived from an EMBL/GenBank/DDBJ whole genome shotgun (WGS) entry which is preliminary data.</text>
</comment>
<accession>A0AAP0KNF0</accession>